<dbReference type="Gene3D" id="3.40.50.300">
    <property type="entry name" value="P-loop containing nucleotide triphosphate hydrolases"/>
    <property type="match status" value="2"/>
</dbReference>
<evidence type="ECO:0000259" key="4">
    <source>
        <dbReference type="Pfam" id="PF18335"/>
    </source>
</evidence>
<dbReference type="Proteomes" id="UP000250218">
    <property type="component" value="Chromosome"/>
</dbReference>
<sequence>MADVYKISGSFQKLLFAKPNSSYCVFSFKISNYYENKDIVKNNNFNTISVVVNDKEIEIGKFYDIFVEKNIHSRYKDSYILINCLENETWKLNYIIKFLETSHFPGIGEAKARKIVEKYGFDSLNQIANSLNITAKDLGITEASFKKARSFLNNNPQTIEDQLFFLKLNLSPSFYEKINQSFNSLKDFLDQYKDNFYNFYFDNTAVSLLDLDKLSFHFLQKDSLYKKPTYLYKALSDYFFNTGNTKVKLNDFYKYYFKYCDKISSSEFKEYLKILINDNRVLLFDNKTYITTYELREMEQYIAQRLLEVKEKKPLIKFIKRQVKAFHERQNEALNLALNNNLVLITGSPGTGKTLITNEIIENLLEQFHEDNIAVVTPTGRATININKTSSKKAVTIHSFLNWDVELNSFQINETNPENIECLIIDEFSMVSVDVFYHLLKGLNHDALSKIILVGDKNQLPAIGPGYLIRDLMNDGIFDVIELSKIYRQSENFEIITDAVAINQQKTPSFKGKHSRFQEIQKTDLSSHLISEIQSLIKKGYAKKDIAILSPIYNYQTGIDHINEDITAFWREYEQTSPIKINKRQFAIGDKVLNTINDPTKKVFNGEIGYITRFDYDEDNNVYQIAISFEDDSKVVVFSKKDFLQKIIPAYCTSVHKYQGSECPVVLTVLFSEAKKLLSKKLIYTAITRAKNLSIIFGETSALEIGINNDNDSNRETCLLEIWQALKEKK</sequence>
<dbReference type="CDD" id="cd17933">
    <property type="entry name" value="DEXSc_RecD-like"/>
    <property type="match status" value="1"/>
</dbReference>
<dbReference type="InterPro" id="IPR041451">
    <property type="entry name" value="RecD2_SH13"/>
</dbReference>
<dbReference type="Pfam" id="PF13538">
    <property type="entry name" value="UvrD_C_2"/>
    <property type="match status" value="1"/>
</dbReference>
<dbReference type="Pfam" id="PF13245">
    <property type="entry name" value="AAA_19"/>
    <property type="match status" value="1"/>
</dbReference>
<dbReference type="RefSeq" id="WP_033178532.1">
    <property type="nucleotide sequence ID" value="NZ_CP030140.1"/>
</dbReference>
<reference evidence="6" key="1">
    <citation type="submission" date="2018-06" db="EMBL/GenBank/DDBJ databases">
        <title>Complete genome sequences of Mycoplasma anatis, M. anseris and M. cloacale type strains.</title>
        <authorList>
            <person name="Grozner D."/>
            <person name="Forro B."/>
            <person name="Sulyok K.M."/>
            <person name="Marton S."/>
            <person name="Kreizinger Z."/>
            <person name="Banyai K."/>
            <person name="Gyuranecz M."/>
        </authorList>
    </citation>
    <scope>NUCLEOTIDE SEQUENCE [LARGE SCALE GENOMIC DNA]</scope>
    <source>
        <strain evidence="6">ATCC 49234</strain>
    </source>
</reference>
<evidence type="ECO:0000313" key="6">
    <source>
        <dbReference type="Proteomes" id="UP000250218"/>
    </source>
</evidence>
<organism evidence="5 6">
    <name type="scientific">[Mycoplasma] anseris</name>
    <dbReference type="NCBI Taxonomy" id="92400"/>
    <lineage>
        <taxon>Bacteria</taxon>
        <taxon>Bacillati</taxon>
        <taxon>Mycoplasmatota</taxon>
        <taxon>Mycoplasmoidales</taxon>
        <taxon>Metamycoplasmataceae</taxon>
        <taxon>Metamycoplasma</taxon>
    </lineage>
</organism>
<dbReference type="KEGG" id="mane:DP065_01840"/>
<accession>A0A2Z4ND89</accession>
<evidence type="ECO:0000256" key="2">
    <source>
        <dbReference type="ARBA" id="ARBA00022840"/>
    </source>
</evidence>
<protein>
    <submittedName>
        <fullName evidence="5">DUF2075 domain-containing protein</fullName>
    </submittedName>
</protein>
<keyword evidence="6" id="KW-1185">Reference proteome</keyword>
<evidence type="ECO:0000313" key="5">
    <source>
        <dbReference type="EMBL" id="AWX69487.1"/>
    </source>
</evidence>
<dbReference type="SUPFAM" id="SSF52540">
    <property type="entry name" value="P-loop containing nucleoside triphosphate hydrolases"/>
    <property type="match status" value="1"/>
</dbReference>
<proteinExistence type="predicted"/>
<dbReference type="SUPFAM" id="SSF81585">
    <property type="entry name" value="PsbU/PolX domain-like"/>
    <property type="match status" value="1"/>
</dbReference>
<name>A0A2Z4ND89_9BACT</name>
<dbReference type="AlphaFoldDB" id="A0A2Z4ND89"/>
<dbReference type="CDD" id="cd18809">
    <property type="entry name" value="SF1_C_RecD"/>
    <property type="match status" value="1"/>
</dbReference>
<dbReference type="InterPro" id="IPR027417">
    <property type="entry name" value="P-loop_NTPase"/>
</dbReference>
<gene>
    <name evidence="5" type="ORF">DP065_01840</name>
</gene>
<evidence type="ECO:0000259" key="3">
    <source>
        <dbReference type="Pfam" id="PF13538"/>
    </source>
</evidence>
<feature type="domain" description="ATP-dependent RecD2 DNA helicase SH3" evidence="4">
    <location>
        <begin position="563"/>
        <end position="619"/>
    </location>
</feature>
<dbReference type="InterPro" id="IPR050534">
    <property type="entry name" value="Coronavir_polyprotein_1ab"/>
</dbReference>
<keyword evidence="2" id="KW-0067">ATP-binding</keyword>
<dbReference type="PANTHER" id="PTHR43788:SF6">
    <property type="entry name" value="DNA HELICASE B"/>
    <property type="match status" value="1"/>
</dbReference>
<evidence type="ECO:0000256" key="1">
    <source>
        <dbReference type="ARBA" id="ARBA00022741"/>
    </source>
</evidence>
<dbReference type="EMBL" id="CP030140">
    <property type="protein sequence ID" value="AWX69487.1"/>
    <property type="molecule type" value="Genomic_DNA"/>
</dbReference>
<feature type="domain" description="UvrD-like helicase C-terminal" evidence="3">
    <location>
        <begin position="649"/>
        <end position="696"/>
    </location>
</feature>
<dbReference type="GO" id="GO:0005524">
    <property type="term" value="F:ATP binding"/>
    <property type="evidence" value="ECO:0007669"/>
    <property type="project" value="UniProtKB-KW"/>
</dbReference>
<dbReference type="Pfam" id="PF18335">
    <property type="entry name" value="SH3_13"/>
    <property type="match status" value="1"/>
</dbReference>
<dbReference type="InterPro" id="IPR027785">
    <property type="entry name" value="UvrD-like_helicase_C"/>
</dbReference>
<keyword evidence="1" id="KW-0547">Nucleotide-binding</keyword>
<dbReference type="PANTHER" id="PTHR43788">
    <property type="entry name" value="DNA2/NAM7 HELICASE FAMILY MEMBER"/>
    <property type="match status" value="1"/>
</dbReference>
<dbReference type="GO" id="GO:0003678">
    <property type="term" value="F:DNA helicase activity"/>
    <property type="evidence" value="ECO:0007669"/>
    <property type="project" value="UniProtKB-ARBA"/>
</dbReference>
<dbReference type="Gene3D" id="2.30.30.940">
    <property type="match status" value="1"/>
</dbReference>